<keyword evidence="7" id="KW-1185">Reference proteome</keyword>
<protein>
    <submittedName>
        <fullName evidence="5">Glycosyltransferase involved in cell wall bisynthesis</fullName>
    </submittedName>
</protein>
<evidence type="ECO:0000313" key="7">
    <source>
        <dbReference type="Proteomes" id="UP000199135"/>
    </source>
</evidence>
<keyword evidence="2" id="KW-1133">Transmembrane helix</keyword>
<feature type="domain" description="Glycosyltransferase 2-like" evidence="3">
    <location>
        <begin position="6"/>
        <end position="162"/>
    </location>
</feature>
<dbReference type="RefSeq" id="WP_078686483.1">
    <property type="nucleotide sequence ID" value="NZ_FNWT01000001.1"/>
</dbReference>
<accession>A0A1H9N7X6</accession>
<reference evidence="5" key="1">
    <citation type="submission" date="2016-10" db="EMBL/GenBank/DDBJ databases">
        <authorList>
            <person name="de Groot N.N."/>
        </authorList>
    </citation>
    <scope>NUCLEOTIDE SEQUENCE [LARGE SCALE GENOMIC DNA]</scope>
    <source>
        <strain evidence="5">KHGC19</strain>
    </source>
</reference>
<name>A0A1H9N7X6_9ACTN</name>
<dbReference type="AlphaFoldDB" id="A0A1H9N7X6"/>
<gene>
    <name evidence="5" type="ORF">SAMN05216446_0265</name>
    <name evidence="4" type="ORF">SAMN05216447_101258</name>
</gene>
<evidence type="ECO:0000313" key="6">
    <source>
        <dbReference type="Proteomes" id="UP000199128"/>
    </source>
</evidence>
<dbReference type="PANTHER" id="PTHR48090">
    <property type="entry name" value="UNDECAPRENYL-PHOSPHATE 4-DEOXY-4-FORMAMIDO-L-ARABINOSE TRANSFERASE-RELATED"/>
    <property type="match status" value="1"/>
</dbReference>
<comment type="similarity">
    <text evidence="1">Belongs to the glycosyltransferase 2 family.</text>
</comment>
<dbReference type="InterPro" id="IPR050256">
    <property type="entry name" value="Glycosyltransferase_2"/>
</dbReference>
<evidence type="ECO:0000256" key="1">
    <source>
        <dbReference type="ARBA" id="ARBA00006739"/>
    </source>
</evidence>
<dbReference type="CDD" id="cd04179">
    <property type="entry name" value="DPM_DPG-synthase_like"/>
    <property type="match status" value="1"/>
</dbReference>
<dbReference type="GO" id="GO:0016740">
    <property type="term" value="F:transferase activity"/>
    <property type="evidence" value="ECO:0007669"/>
    <property type="project" value="UniProtKB-KW"/>
</dbReference>
<feature type="transmembrane region" description="Helical" evidence="2">
    <location>
        <begin position="202"/>
        <end position="225"/>
    </location>
</feature>
<evidence type="ECO:0000259" key="3">
    <source>
        <dbReference type="Pfam" id="PF00535"/>
    </source>
</evidence>
<dbReference type="InterPro" id="IPR001173">
    <property type="entry name" value="Glyco_trans_2-like"/>
</dbReference>
<keyword evidence="5" id="KW-0808">Transferase</keyword>
<dbReference type="Proteomes" id="UP000199135">
    <property type="component" value="Unassembled WGS sequence"/>
</dbReference>
<dbReference type="Proteomes" id="UP000199128">
    <property type="component" value="Unassembled WGS sequence"/>
</dbReference>
<dbReference type="Gene3D" id="3.90.550.10">
    <property type="entry name" value="Spore Coat Polysaccharide Biosynthesis Protein SpsA, Chain A"/>
    <property type="match status" value="1"/>
</dbReference>
<dbReference type="EMBL" id="FOGP01000001">
    <property type="protein sequence ID" value="SER31911.1"/>
    <property type="molecule type" value="Genomic_DNA"/>
</dbReference>
<keyword evidence="2" id="KW-0812">Transmembrane</keyword>
<proteinExistence type="inferred from homology"/>
<dbReference type="SUPFAM" id="SSF53448">
    <property type="entry name" value="Nucleotide-diphospho-sugar transferases"/>
    <property type="match status" value="1"/>
</dbReference>
<evidence type="ECO:0000313" key="4">
    <source>
        <dbReference type="EMBL" id="SEH38605.1"/>
    </source>
</evidence>
<keyword evidence="2" id="KW-0472">Membrane</keyword>
<evidence type="ECO:0000256" key="2">
    <source>
        <dbReference type="SAM" id="Phobius"/>
    </source>
</evidence>
<dbReference type="EMBL" id="FNWT01000001">
    <property type="protein sequence ID" value="SEH38605.1"/>
    <property type="molecule type" value="Genomic_DNA"/>
</dbReference>
<organism evidence="5 6">
    <name type="scientific">Parafannyhessea umbonata</name>
    <dbReference type="NCBI Taxonomy" id="604330"/>
    <lineage>
        <taxon>Bacteria</taxon>
        <taxon>Bacillati</taxon>
        <taxon>Actinomycetota</taxon>
        <taxon>Coriobacteriia</taxon>
        <taxon>Coriobacteriales</taxon>
        <taxon>Atopobiaceae</taxon>
        <taxon>Parafannyhessea</taxon>
    </lineage>
</organism>
<evidence type="ECO:0000313" key="5">
    <source>
        <dbReference type="EMBL" id="SER31911.1"/>
    </source>
</evidence>
<reference evidence="6 7" key="2">
    <citation type="submission" date="2016-10" db="EMBL/GenBank/DDBJ databases">
        <authorList>
            <person name="Varghese N."/>
            <person name="Submissions S."/>
        </authorList>
    </citation>
    <scope>NUCLEOTIDE SEQUENCE [LARGE SCALE GENOMIC DNA]</scope>
    <source>
        <strain evidence="6">KHGC19</strain>
        <strain evidence="4 7">WCP15</strain>
    </source>
</reference>
<dbReference type="Pfam" id="PF00535">
    <property type="entry name" value="Glycos_transf_2"/>
    <property type="match status" value="1"/>
</dbReference>
<dbReference type="PANTHER" id="PTHR48090:SF7">
    <property type="entry name" value="RFBJ PROTEIN"/>
    <property type="match status" value="1"/>
</dbReference>
<dbReference type="InterPro" id="IPR029044">
    <property type="entry name" value="Nucleotide-diphossugar_trans"/>
</dbReference>
<sequence length="226" mass="24491">MKILAIVPAYNEEECLESTIAELTSTCPDVDYLVINDGSSDSTGPICDSLGLNHVDLPINCGLASGFRTGMKYALRNGYDAAVQIDSDGQHIPSYIPVMAEALSQKKADVVIASRNLAGGGAVGARGIGAKLITGLIRFASGQVISDPTSGMRMYNRKMIEKFAKSFDLQPEPDAMAYLIRKGATVVEVPAEMRDRQGGTSYLNFFKSISYMARTCLSIILFIWFR</sequence>